<dbReference type="SUPFAM" id="SSF56672">
    <property type="entry name" value="DNA/RNA polymerases"/>
    <property type="match status" value="1"/>
</dbReference>
<reference evidence="13 14" key="1">
    <citation type="submission" date="2023-08" db="EMBL/GenBank/DDBJ databases">
        <title>A Necator americanus chromosomal reference genome.</title>
        <authorList>
            <person name="Ilik V."/>
            <person name="Petrzelkova K.J."/>
            <person name="Pardy F."/>
            <person name="Fuh T."/>
            <person name="Niatou-Singa F.S."/>
            <person name="Gouil Q."/>
            <person name="Baker L."/>
            <person name="Ritchie M.E."/>
            <person name="Jex A.R."/>
            <person name="Gazzola D."/>
            <person name="Li H."/>
            <person name="Toshio Fujiwara R."/>
            <person name="Zhan B."/>
            <person name="Aroian R.V."/>
            <person name="Pafco B."/>
            <person name="Schwarz E.M."/>
        </authorList>
    </citation>
    <scope>NUCLEOTIDE SEQUENCE [LARGE SCALE GENOMIC DNA]</scope>
    <source>
        <strain evidence="13 14">Aroian</strain>
        <tissue evidence="13">Whole animal</tissue>
    </source>
</reference>
<evidence type="ECO:0000256" key="6">
    <source>
        <dbReference type="ARBA" id="ARBA00023235"/>
    </source>
</evidence>
<evidence type="ECO:0000256" key="7">
    <source>
        <dbReference type="PROSITE-ProRule" id="PRU01343"/>
    </source>
</evidence>
<dbReference type="PANTHER" id="PTHR11390:SF21">
    <property type="entry name" value="DNA TOPOISOMERASE 3-ALPHA"/>
    <property type="match status" value="1"/>
</dbReference>
<feature type="region of interest" description="Disordered" evidence="9">
    <location>
        <begin position="299"/>
        <end position="375"/>
    </location>
</feature>
<evidence type="ECO:0000313" key="14">
    <source>
        <dbReference type="Proteomes" id="UP001303046"/>
    </source>
</evidence>
<accession>A0ABR1CVR9</accession>
<dbReference type="InterPro" id="IPR010666">
    <property type="entry name" value="Znf_GRF"/>
</dbReference>
<dbReference type="InterPro" id="IPR003602">
    <property type="entry name" value="Topo_IA_DNA-bd_dom"/>
</dbReference>
<dbReference type="InterPro" id="IPR000380">
    <property type="entry name" value="Topo_IA"/>
</dbReference>
<sequence>MRRTVDQCFADIIPAPSGLPLTDLEYVDDVVIFAESSRKLQQFVNLVSKLAAAYGLPLRPDKCKQMWISSTSRTGIRVDGQPIELVDGVTGRSPGSASSEEFLGLSWKKPTGRKRKFWTEVAKEDLRTLGMDKQFRRDISDKTLPTYIEGEQLLDFELRIANGQTQPPELLNEADLISLMDKYGIGTDATHAEHIEKIKMRQYVGVRDDGRFIPGYLGLALVDGYDAMGYAMSKPQLRANLELQLQAICGGQRTKQEVLEEQLEKYKRIFLRSEEKVNLLSEALTRYLNMNSNLNVASASTNTSGTNVQRTGTAAPASRIVRQGTSGGRAQGVDNNFSTTTASETEGRRGRGRTRGSRANRGADPGRSAASNDSENKQCVCGIPAALRTVQKDGPNKGRKFLCCSKAMGQPDKCNFFEWVG</sequence>
<dbReference type="PANTHER" id="PTHR11390">
    <property type="entry name" value="PROKARYOTIC DNA TOPOISOMERASE"/>
    <property type="match status" value="1"/>
</dbReference>
<dbReference type="PROSITE" id="PS50878">
    <property type="entry name" value="RT_POL"/>
    <property type="match status" value="1"/>
</dbReference>
<evidence type="ECO:0000259" key="12">
    <source>
        <dbReference type="PROSITE" id="PS52039"/>
    </source>
</evidence>
<dbReference type="InterPro" id="IPR023405">
    <property type="entry name" value="Topo_IA_core_domain"/>
</dbReference>
<comment type="catalytic activity">
    <reaction evidence="8">
        <text>ATP-independent breakage of single-stranded DNA, followed by passage and rejoining.</text>
        <dbReference type="EC" id="5.6.2.1"/>
    </reaction>
</comment>
<dbReference type="Gene3D" id="1.10.460.10">
    <property type="entry name" value="Topoisomerase I, domain 2"/>
    <property type="match status" value="1"/>
</dbReference>
<keyword evidence="4 8" id="KW-0799">Topoisomerase</keyword>
<gene>
    <name evidence="13" type="primary">Necator_chrIII.g10742</name>
    <name evidence="13" type="ORF">RB195_009977</name>
</gene>
<keyword evidence="3" id="KW-0862">Zinc</keyword>
<dbReference type="PROSITE" id="PS52039">
    <property type="entry name" value="TOPO_IA_2"/>
    <property type="match status" value="1"/>
</dbReference>
<evidence type="ECO:0000256" key="2">
    <source>
        <dbReference type="ARBA" id="ARBA00022771"/>
    </source>
</evidence>
<proteinExistence type="inferred from homology"/>
<evidence type="ECO:0000259" key="10">
    <source>
        <dbReference type="PROSITE" id="PS50878"/>
    </source>
</evidence>
<dbReference type="EMBL" id="JAVFWL010000003">
    <property type="protein sequence ID" value="KAK6742429.1"/>
    <property type="molecule type" value="Genomic_DNA"/>
</dbReference>
<evidence type="ECO:0000256" key="4">
    <source>
        <dbReference type="ARBA" id="ARBA00023029"/>
    </source>
</evidence>
<dbReference type="Pfam" id="PF00078">
    <property type="entry name" value="RVT_1"/>
    <property type="match status" value="1"/>
</dbReference>
<dbReference type="InterPro" id="IPR013825">
    <property type="entry name" value="Topo_IA_cen_sub2"/>
</dbReference>
<dbReference type="Proteomes" id="UP001303046">
    <property type="component" value="Unassembled WGS sequence"/>
</dbReference>
<evidence type="ECO:0000256" key="8">
    <source>
        <dbReference type="RuleBase" id="RU362092"/>
    </source>
</evidence>
<dbReference type="Pfam" id="PF06839">
    <property type="entry name" value="Zn_ribbon_GRF"/>
    <property type="match status" value="1"/>
</dbReference>
<dbReference type="SMART" id="SM00437">
    <property type="entry name" value="TOP1Ac"/>
    <property type="match status" value="1"/>
</dbReference>
<evidence type="ECO:0000256" key="3">
    <source>
        <dbReference type="ARBA" id="ARBA00022833"/>
    </source>
</evidence>
<feature type="compositionally biased region" description="Polar residues" evidence="9">
    <location>
        <begin position="299"/>
        <end position="312"/>
    </location>
</feature>
<organism evidence="13 14">
    <name type="scientific">Necator americanus</name>
    <name type="common">Human hookworm</name>
    <dbReference type="NCBI Taxonomy" id="51031"/>
    <lineage>
        <taxon>Eukaryota</taxon>
        <taxon>Metazoa</taxon>
        <taxon>Ecdysozoa</taxon>
        <taxon>Nematoda</taxon>
        <taxon>Chromadorea</taxon>
        <taxon>Rhabditida</taxon>
        <taxon>Rhabditina</taxon>
        <taxon>Rhabditomorpha</taxon>
        <taxon>Strongyloidea</taxon>
        <taxon>Ancylostomatidae</taxon>
        <taxon>Bunostominae</taxon>
        <taxon>Necator</taxon>
    </lineage>
</organism>
<dbReference type="InterPro" id="IPR013497">
    <property type="entry name" value="Topo_IA_cen"/>
</dbReference>
<evidence type="ECO:0000256" key="1">
    <source>
        <dbReference type="ARBA" id="ARBA00022723"/>
    </source>
</evidence>
<keyword evidence="2 7" id="KW-0863">Zinc-finger</keyword>
<comment type="caution">
    <text evidence="13">The sequence shown here is derived from an EMBL/GenBank/DDBJ whole genome shotgun (WGS) entry which is preliminary data.</text>
</comment>
<evidence type="ECO:0000256" key="9">
    <source>
        <dbReference type="SAM" id="MobiDB-lite"/>
    </source>
</evidence>
<comment type="similarity">
    <text evidence="8">Belongs to the type IA topoisomerase family.</text>
</comment>
<evidence type="ECO:0000259" key="11">
    <source>
        <dbReference type="PROSITE" id="PS51999"/>
    </source>
</evidence>
<dbReference type="SUPFAM" id="SSF56712">
    <property type="entry name" value="Prokaryotic type I DNA topoisomerase"/>
    <property type="match status" value="1"/>
</dbReference>
<keyword evidence="6 8" id="KW-0413">Isomerase</keyword>
<feature type="domain" description="GRF-type" evidence="11">
    <location>
        <begin position="379"/>
        <end position="421"/>
    </location>
</feature>
<dbReference type="PROSITE" id="PS51999">
    <property type="entry name" value="ZF_GRF"/>
    <property type="match status" value="1"/>
</dbReference>
<dbReference type="Pfam" id="PF01131">
    <property type="entry name" value="Topoisom_bac"/>
    <property type="match status" value="1"/>
</dbReference>
<dbReference type="InterPro" id="IPR000477">
    <property type="entry name" value="RT_dom"/>
</dbReference>
<dbReference type="InterPro" id="IPR013824">
    <property type="entry name" value="Topo_IA_cen_sub1"/>
</dbReference>
<keyword evidence="5 8" id="KW-0238">DNA-binding</keyword>
<protein>
    <recommendedName>
        <fullName evidence="8">DNA topoisomerase</fullName>
        <ecNumber evidence="8">5.6.2.1</ecNumber>
    </recommendedName>
</protein>
<feature type="domain" description="Topo IA-type catalytic" evidence="12">
    <location>
        <begin position="1"/>
        <end position="270"/>
    </location>
</feature>
<evidence type="ECO:0000313" key="13">
    <source>
        <dbReference type="EMBL" id="KAK6742429.1"/>
    </source>
</evidence>
<keyword evidence="14" id="KW-1185">Reference proteome</keyword>
<comment type="function">
    <text evidence="8">Introduces a single-strand break via transesterification at a target site in duplex DNA. Releases the supercoiling and torsional tension of DNA introduced during the DNA replication and transcription by transiently cleaving and rejoining one strand of the DNA duplex. The scissile phosphodiester is attacked by the catalytic tyrosine of the enzyme, resulting in the formation of a DNA-(5'-phosphotyrosyl)-enzyme intermediate and the expulsion of a 3'-OH DNA strand.</text>
</comment>
<dbReference type="InterPro" id="IPR043502">
    <property type="entry name" value="DNA/RNA_pol_sf"/>
</dbReference>
<feature type="domain" description="Reverse transcriptase" evidence="10">
    <location>
        <begin position="1"/>
        <end position="107"/>
    </location>
</feature>
<name>A0ABR1CVR9_NECAM</name>
<dbReference type="EC" id="5.6.2.1" evidence="8"/>
<keyword evidence="1" id="KW-0479">Metal-binding</keyword>
<evidence type="ECO:0000256" key="5">
    <source>
        <dbReference type="ARBA" id="ARBA00023125"/>
    </source>
</evidence>
<dbReference type="Gene3D" id="2.70.20.10">
    <property type="entry name" value="Topoisomerase I, domain 3"/>
    <property type="match status" value="1"/>
</dbReference>